<dbReference type="InterPro" id="IPR051453">
    <property type="entry name" value="MBL_Glyoxalase_II"/>
</dbReference>
<accession>A0AAU7VPC3</accession>
<gene>
    <name evidence="6" type="ORF">PRVXT_000860</name>
</gene>
<comment type="cofactor">
    <cofactor evidence="1">
        <name>Zn(2+)</name>
        <dbReference type="ChEBI" id="CHEBI:29105"/>
    </cofactor>
</comment>
<dbReference type="RefSeq" id="WP_350344446.1">
    <property type="nucleotide sequence ID" value="NZ_CP158367.1"/>
</dbReference>
<organism evidence="6">
    <name type="scientific">Proteinivorax tanatarense</name>
    <dbReference type="NCBI Taxonomy" id="1260629"/>
    <lineage>
        <taxon>Bacteria</taxon>
        <taxon>Bacillati</taxon>
        <taxon>Bacillota</taxon>
        <taxon>Clostridia</taxon>
        <taxon>Eubacteriales</taxon>
        <taxon>Proteinivoracaceae</taxon>
        <taxon>Proteinivorax</taxon>
    </lineage>
</organism>
<dbReference type="Gene3D" id="3.60.15.10">
    <property type="entry name" value="Ribonuclease Z/Hydroxyacylglutathione hydrolase-like"/>
    <property type="match status" value="1"/>
</dbReference>
<dbReference type="GO" id="GO:0016787">
    <property type="term" value="F:hydrolase activity"/>
    <property type="evidence" value="ECO:0007669"/>
    <property type="project" value="UniProtKB-KW"/>
</dbReference>
<keyword evidence="2" id="KW-0479">Metal-binding</keyword>
<reference evidence="6" key="2">
    <citation type="submission" date="2024-06" db="EMBL/GenBank/DDBJ databases">
        <authorList>
            <person name="Petrova K.O."/>
            <person name="Toshchakov S.V."/>
            <person name="Boltjanskaja Y.V."/>
            <person name="Kevbrin V."/>
        </authorList>
    </citation>
    <scope>NUCLEOTIDE SEQUENCE</scope>
    <source>
        <strain evidence="6">Z-910T</strain>
    </source>
</reference>
<dbReference type="InterPro" id="IPR036866">
    <property type="entry name" value="RibonucZ/Hydroxyglut_hydro"/>
</dbReference>
<keyword evidence="3" id="KW-0378">Hydrolase</keyword>
<evidence type="ECO:0000256" key="2">
    <source>
        <dbReference type="ARBA" id="ARBA00022723"/>
    </source>
</evidence>
<evidence type="ECO:0000256" key="1">
    <source>
        <dbReference type="ARBA" id="ARBA00001947"/>
    </source>
</evidence>
<dbReference type="PANTHER" id="PTHR46233:SF3">
    <property type="entry name" value="HYDROXYACYLGLUTATHIONE HYDROLASE GLOC"/>
    <property type="match status" value="1"/>
</dbReference>
<feature type="domain" description="Metallo-beta-lactamase" evidence="5">
    <location>
        <begin position="12"/>
        <end position="188"/>
    </location>
</feature>
<evidence type="ECO:0000256" key="3">
    <source>
        <dbReference type="ARBA" id="ARBA00022801"/>
    </source>
</evidence>
<protein>
    <submittedName>
        <fullName evidence="6">MBL fold metallo-hydrolase</fullName>
    </submittedName>
</protein>
<reference evidence="6" key="1">
    <citation type="journal article" date="2013" name="Extremophiles">
        <title>Proteinivorax tanatarense gen. nov., sp. nov., an anaerobic, haloalkaliphilic, proteolytic bacterium isolated from a decaying algal bloom, and proposal of Proteinivoraceae fam. nov.</title>
        <authorList>
            <person name="Kevbrin V."/>
            <person name="Boltyanskaya Y."/>
            <person name="Zhilina T."/>
            <person name="Kolganova T."/>
            <person name="Lavrentjeva E."/>
            <person name="Kuznetsov B."/>
        </authorList>
    </citation>
    <scope>NUCLEOTIDE SEQUENCE</scope>
    <source>
        <strain evidence="6">Z-910T</strain>
    </source>
</reference>
<dbReference type="SMART" id="SM00849">
    <property type="entry name" value="Lactamase_B"/>
    <property type="match status" value="1"/>
</dbReference>
<evidence type="ECO:0000256" key="4">
    <source>
        <dbReference type="ARBA" id="ARBA00022833"/>
    </source>
</evidence>
<dbReference type="AlphaFoldDB" id="A0AAU7VPC3"/>
<dbReference type="CDD" id="cd06262">
    <property type="entry name" value="metallo-hydrolase-like_MBL-fold"/>
    <property type="match status" value="1"/>
</dbReference>
<dbReference type="SUPFAM" id="SSF56281">
    <property type="entry name" value="Metallo-hydrolase/oxidoreductase"/>
    <property type="match status" value="1"/>
</dbReference>
<evidence type="ECO:0000259" key="5">
    <source>
        <dbReference type="SMART" id="SM00849"/>
    </source>
</evidence>
<keyword evidence="4" id="KW-0862">Zinc</keyword>
<dbReference type="GO" id="GO:0046872">
    <property type="term" value="F:metal ion binding"/>
    <property type="evidence" value="ECO:0007669"/>
    <property type="project" value="UniProtKB-KW"/>
</dbReference>
<name>A0AAU7VPC3_9FIRM</name>
<proteinExistence type="predicted"/>
<evidence type="ECO:0000313" key="6">
    <source>
        <dbReference type="EMBL" id="XBX75706.1"/>
    </source>
</evidence>
<dbReference type="EMBL" id="CP158367">
    <property type="protein sequence ID" value="XBX75706.1"/>
    <property type="molecule type" value="Genomic_DNA"/>
</dbReference>
<dbReference type="InterPro" id="IPR001279">
    <property type="entry name" value="Metallo-B-lactamas"/>
</dbReference>
<dbReference type="Pfam" id="PF00753">
    <property type="entry name" value="Lactamase_B"/>
    <property type="match status" value="1"/>
</dbReference>
<dbReference type="PANTHER" id="PTHR46233">
    <property type="entry name" value="HYDROXYACYLGLUTATHIONE HYDROLASE GLOC"/>
    <property type="match status" value="1"/>
</dbReference>
<sequence length="204" mass="22507">MKVEQVVVEPLSTNCYIVYDGRKGVVIDPGGNAQKIIKIINSLGIELKYIINTHGHSDHIGANTALKKEFPKAEIAIHKEDSDMLTEPQKNLSALMGEKVVSPTADIKLEDADFFEVGNMKIEVLHTPGHTPGGIMLLVEDLIFSGDTVFKMSVGRTDLPGGDTATLRKSLKEFSKLMTEDLTIYPGHGPKTSVYFEKENNQYF</sequence>